<feature type="transmembrane region" description="Helical" evidence="2">
    <location>
        <begin position="145"/>
        <end position="167"/>
    </location>
</feature>
<reference evidence="3 4" key="1">
    <citation type="submission" date="2023-06" db="EMBL/GenBank/DDBJ databases">
        <title>Actinomycetospora Odt1-22.</title>
        <authorList>
            <person name="Supong K."/>
        </authorList>
    </citation>
    <scope>NUCLEOTIDE SEQUENCE [LARGE SCALE GENOMIC DNA]</scope>
    <source>
        <strain evidence="3 4">Odt1-22</strain>
    </source>
</reference>
<keyword evidence="2" id="KW-0472">Membrane</keyword>
<feature type="transmembrane region" description="Helical" evidence="2">
    <location>
        <begin position="46"/>
        <end position="66"/>
    </location>
</feature>
<dbReference type="Proteomes" id="UP001231924">
    <property type="component" value="Unassembled WGS sequence"/>
</dbReference>
<evidence type="ECO:0000256" key="1">
    <source>
        <dbReference type="SAM" id="MobiDB-lite"/>
    </source>
</evidence>
<evidence type="ECO:0000256" key="2">
    <source>
        <dbReference type="SAM" id="Phobius"/>
    </source>
</evidence>
<organism evidence="3 4">
    <name type="scientific">Actinomycetospora termitidis</name>
    <dbReference type="NCBI Taxonomy" id="3053470"/>
    <lineage>
        <taxon>Bacteria</taxon>
        <taxon>Bacillati</taxon>
        <taxon>Actinomycetota</taxon>
        <taxon>Actinomycetes</taxon>
        <taxon>Pseudonocardiales</taxon>
        <taxon>Pseudonocardiaceae</taxon>
        <taxon>Actinomycetospora</taxon>
    </lineage>
</organism>
<feature type="transmembrane region" description="Helical" evidence="2">
    <location>
        <begin position="106"/>
        <end position="125"/>
    </location>
</feature>
<gene>
    <name evidence="3" type="ORF">QRT03_23530</name>
</gene>
<protein>
    <submittedName>
        <fullName evidence="3">Uncharacterized protein</fullName>
    </submittedName>
</protein>
<evidence type="ECO:0000313" key="3">
    <source>
        <dbReference type="EMBL" id="MDL5158959.1"/>
    </source>
</evidence>
<feature type="region of interest" description="Disordered" evidence="1">
    <location>
        <begin position="1"/>
        <end position="38"/>
    </location>
</feature>
<dbReference type="RefSeq" id="WP_286055522.1">
    <property type="nucleotide sequence ID" value="NZ_JASVWF010000006.1"/>
</dbReference>
<keyword evidence="4" id="KW-1185">Reference proteome</keyword>
<feature type="transmembrane region" description="Helical" evidence="2">
    <location>
        <begin position="78"/>
        <end position="99"/>
    </location>
</feature>
<evidence type="ECO:0000313" key="4">
    <source>
        <dbReference type="Proteomes" id="UP001231924"/>
    </source>
</evidence>
<proteinExistence type="predicted"/>
<keyword evidence="2" id="KW-0812">Transmembrane</keyword>
<comment type="caution">
    <text evidence="3">The sequence shown here is derived from an EMBL/GenBank/DDBJ whole genome shotgun (WGS) entry which is preliminary data.</text>
</comment>
<dbReference type="EMBL" id="JASVWF010000006">
    <property type="protein sequence ID" value="MDL5158959.1"/>
    <property type="molecule type" value="Genomic_DNA"/>
</dbReference>
<keyword evidence="2" id="KW-1133">Transmembrane helix</keyword>
<name>A0ABT7ME69_9PSEU</name>
<sequence>MNGDPGDMMSAPTQTTAVADGSPEPPTQEVNPNADGPETGIRRRHIFLTTLWCAGFAVLGQAAMWLSYAFGFTNRVPWQPVVGIVLSVIAIGSFGGFYIASRRARVAIMSSFILTFLTAFVYTFTLRGLQDAMDTNALLNDFRSILLTIIAAYFGTETVVGVSKIVAVSKATDSSSADVQKADRDLADG</sequence>
<accession>A0ABT7ME69</accession>